<feature type="domain" description="HAMP" evidence="11">
    <location>
        <begin position="319"/>
        <end position="371"/>
    </location>
</feature>
<evidence type="ECO:0000256" key="9">
    <source>
        <dbReference type="SAM" id="MobiDB-lite"/>
    </source>
</evidence>
<evidence type="ECO:0000256" key="3">
    <source>
        <dbReference type="ARBA" id="ARBA00022553"/>
    </source>
</evidence>
<accession>A0ABT6TDT3</accession>
<evidence type="ECO:0000259" key="11">
    <source>
        <dbReference type="PROSITE" id="PS50885"/>
    </source>
</evidence>
<reference evidence="12" key="1">
    <citation type="submission" date="2023-04" db="EMBL/GenBank/DDBJ databases">
        <title>Comparative genomic analysis of Cohnella hashimotonis sp. nov., isolated from the International Space Station.</title>
        <authorList>
            <person name="Venkateswaran K."/>
            <person name="Simpson A."/>
        </authorList>
    </citation>
    <scope>NUCLEOTIDE SEQUENCE</scope>
    <source>
        <strain evidence="12">F6_2S_P_1</strain>
    </source>
</reference>
<evidence type="ECO:0000256" key="5">
    <source>
        <dbReference type="ARBA" id="ARBA00022692"/>
    </source>
</evidence>
<sequence length="600" mass="68396">MRRYSRRTRSFGLKRKAVIIFLLLVILPTLGVGVIVQLQFNQILSKQFKDTTIRNLDSVVSQLEEQTSTVEDIADYMILSPDLNEYLRPWPELSNERSENLKRAIEGMLTFHLFSKKYIRSISIEGFNGHRIDMGEPVLADEGKWLDKAALRKGGIVWTDGYAVQSGWNGEFRVVSLVRILNAFSQITRPQANLVIRLDEDSLIELLEKGLYKKSGQVFVIGAEGQQVLRSDNSVPASFDPHDLMEAFANGNASYMKYRVDNRSYMAFYRPMDNTGWSIVAMIPESIVNQETANVRSVMAVILAAMLLLGISALVGFQYTIIRPILRLKNETNRVKLGDFTARVPIESNDEISELNRKFNDMVLTIQELIEHKYKLELRERESELRLLQNQMDPHFLYNTLDMIRWTARLEKAGKTSQLIEMLSRFFRSAPNKGSYVTTVQQELEFVQSYLYLQERRLGHTFRYSLFMDASIAAAPMLKTTIQPLVENFLKHGRNRGRAVNRITVKCYGVAEEVWVDVQDNGRGIEPDKLEAIRQALRRGRTDEGSSGALSNIQERLSIYFGEGSGLEIVSSTPDGTLIRLKIPNRTDGGESEDDGNKRI</sequence>
<dbReference type="InterPro" id="IPR033479">
    <property type="entry name" value="dCache_1"/>
</dbReference>
<keyword evidence="3" id="KW-0597">Phosphoprotein</keyword>
<dbReference type="PANTHER" id="PTHR34220">
    <property type="entry name" value="SENSOR HISTIDINE KINASE YPDA"/>
    <property type="match status" value="1"/>
</dbReference>
<keyword evidence="4 12" id="KW-0808">Transferase</keyword>
<dbReference type="GO" id="GO:0004673">
    <property type="term" value="F:protein histidine kinase activity"/>
    <property type="evidence" value="ECO:0007669"/>
    <property type="project" value="UniProtKB-EC"/>
</dbReference>
<dbReference type="Pfam" id="PF02743">
    <property type="entry name" value="dCache_1"/>
    <property type="match status" value="1"/>
</dbReference>
<keyword evidence="2" id="KW-1003">Cell membrane</keyword>
<dbReference type="EMBL" id="JAGRPV010000001">
    <property type="protein sequence ID" value="MDI4644991.1"/>
    <property type="molecule type" value="Genomic_DNA"/>
</dbReference>
<keyword evidence="5 10" id="KW-0812">Transmembrane</keyword>
<keyword evidence="13" id="KW-1185">Reference proteome</keyword>
<dbReference type="CDD" id="cd12912">
    <property type="entry name" value="PDC2_MCP_like"/>
    <property type="match status" value="1"/>
</dbReference>
<dbReference type="SMART" id="SM00304">
    <property type="entry name" value="HAMP"/>
    <property type="match status" value="1"/>
</dbReference>
<dbReference type="InterPro" id="IPR050640">
    <property type="entry name" value="Bact_2-comp_sensor_kinase"/>
</dbReference>
<dbReference type="Gene3D" id="3.30.565.10">
    <property type="entry name" value="Histidine kinase-like ATPase, C-terminal domain"/>
    <property type="match status" value="1"/>
</dbReference>
<feature type="region of interest" description="Disordered" evidence="9">
    <location>
        <begin position="581"/>
        <end position="600"/>
    </location>
</feature>
<evidence type="ECO:0000256" key="10">
    <source>
        <dbReference type="SAM" id="Phobius"/>
    </source>
</evidence>
<dbReference type="Pfam" id="PF06580">
    <property type="entry name" value="His_kinase"/>
    <property type="match status" value="1"/>
</dbReference>
<dbReference type="PANTHER" id="PTHR34220:SF7">
    <property type="entry name" value="SENSOR HISTIDINE KINASE YPDA"/>
    <property type="match status" value="1"/>
</dbReference>
<dbReference type="Gene3D" id="6.10.340.10">
    <property type="match status" value="1"/>
</dbReference>
<dbReference type="SUPFAM" id="SSF158472">
    <property type="entry name" value="HAMP domain-like"/>
    <property type="match status" value="1"/>
</dbReference>
<comment type="caution">
    <text evidence="12">The sequence shown here is derived from an EMBL/GenBank/DDBJ whole genome shotgun (WGS) entry which is preliminary data.</text>
</comment>
<keyword evidence="8 10" id="KW-0472">Membrane</keyword>
<keyword evidence="7 10" id="KW-1133">Transmembrane helix</keyword>
<dbReference type="Pfam" id="PF00672">
    <property type="entry name" value="HAMP"/>
    <property type="match status" value="1"/>
</dbReference>
<feature type="transmembrane region" description="Helical" evidence="10">
    <location>
        <begin position="298"/>
        <end position="322"/>
    </location>
</feature>
<dbReference type="Proteomes" id="UP001161691">
    <property type="component" value="Unassembled WGS sequence"/>
</dbReference>
<dbReference type="InterPro" id="IPR010559">
    <property type="entry name" value="Sig_transdc_His_kin_internal"/>
</dbReference>
<evidence type="ECO:0000256" key="6">
    <source>
        <dbReference type="ARBA" id="ARBA00022777"/>
    </source>
</evidence>
<dbReference type="PROSITE" id="PS50885">
    <property type="entry name" value="HAMP"/>
    <property type="match status" value="1"/>
</dbReference>
<evidence type="ECO:0000256" key="2">
    <source>
        <dbReference type="ARBA" id="ARBA00022475"/>
    </source>
</evidence>
<name>A0ABT6TDT3_9BACL</name>
<gene>
    <name evidence="12" type="ORF">KB449_08475</name>
</gene>
<dbReference type="RefSeq" id="WP_282907953.1">
    <property type="nucleotide sequence ID" value="NZ_JAGRPV010000001.1"/>
</dbReference>
<dbReference type="SMART" id="SM00387">
    <property type="entry name" value="HATPase_c"/>
    <property type="match status" value="1"/>
</dbReference>
<dbReference type="CDD" id="cd06225">
    <property type="entry name" value="HAMP"/>
    <property type="match status" value="1"/>
</dbReference>
<dbReference type="SUPFAM" id="SSF55874">
    <property type="entry name" value="ATPase domain of HSP90 chaperone/DNA topoisomerase II/histidine kinase"/>
    <property type="match status" value="1"/>
</dbReference>
<protein>
    <submittedName>
        <fullName evidence="12">Sensor histidine kinase</fullName>
        <ecNumber evidence="12">2.7.13.3</ecNumber>
    </submittedName>
</protein>
<comment type="subcellular location">
    <subcellularLocation>
        <location evidence="1">Cell membrane</location>
        <topology evidence="1">Multi-pass membrane protein</topology>
    </subcellularLocation>
</comment>
<proteinExistence type="predicted"/>
<evidence type="ECO:0000256" key="1">
    <source>
        <dbReference type="ARBA" id="ARBA00004651"/>
    </source>
</evidence>
<dbReference type="InterPro" id="IPR003594">
    <property type="entry name" value="HATPase_dom"/>
</dbReference>
<keyword evidence="6 12" id="KW-0418">Kinase</keyword>
<dbReference type="InterPro" id="IPR003660">
    <property type="entry name" value="HAMP_dom"/>
</dbReference>
<evidence type="ECO:0000256" key="4">
    <source>
        <dbReference type="ARBA" id="ARBA00022679"/>
    </source>
</evidence>
<dbReference type="Gene3D" id="3.30.450.20">
    <property type="entry name" value="PAS domain"/>
    <property type="match status" value="1"/>
</dbReference>
<dbReference type="InterPro" id="IPR036890">
    <property type="entry name" value="HATPase_C_sf"/>
</dbReference>
<evidence type="ECO:0000313" key="12">
    <source>
        <dbReference type="EMBL" id="MDI4644991.1"/>
    </source>
</evidence>
<evidence type="ECO:0000256" key="8">
    <source>
        <dbReference type="ARBA" id="ARBA00023136"/>
    </source>
</evidence>
<dbReference type="Pfam" id="PF02518">
    <property type="entry name" value="HATPase_c"/>
    <property type="match status" value="1"/>
</dbReference>
<evidence type="ECO:0000256" key="7">
    <source>
        <dbReference type="ARBA" id="ARBA00022989"/>
    </source>
</evidence>
<organism evidence="12 13">
    <name type="scientific">Cohnella hashimotonis</name>
    <dbReference type="NCBI Taxonomy" id="2826895"/>
    <lineage>
        <taxon>Bacteria</taxon>
        <taxon>Bacillati</taxon>
        <taxon>Bacillota</taxon>
        <taxon>Bacilli</taxon>
        <taxon>Bacillales</taxon>
        <taxon>Paenibacillaceae</taxon>
        <taxon>Cohnella</taxon>
    </lineage>
</organism>
<dbReference type="EC" id="2.7.13.3" evidence="12"/>
<evidence type="ECO:0000313" key="13">
    <source>
        <dbReference type="Proteomes" id="UP001161691"/>
    </source>
</evidence>